<dbReference type="PANTHER" id="PTHR45631">
    <property type="entry name" value="OS07G0107800 PROTEIN-RELATED"/>
    <property type="match status" value="1"/>
</dbReference>
<dbReference type="PANTHER" id="PTHR45631:SF202">
    <property type="entry name" value="SENESCENCE-INDUCED RECEPTOR-LIKE SERINE_THREONINE-PROTEIN KINASE"/>
    <property type="match status" value="1"/>
</dbReference>
<dbReference type="EMBL" id="PKMF04000689">
    <property type="protein sequence ID" value="KAK7821761.1"/>
    <property type="molecule type" value="Genomic_DNA"/>
</dbReference>
<feature type="domain" description="Malectin-like" evidence="8">
    <location>
        <begin position="33"/>
        <end position="210"/>
    </location>
</feature>
<dbReference type="Proteomes" id="UP000237347">
    <property type="component" value="Unassembled WGS sequence"/>
</dbReference>
<dbReference type="GO" id="GO:0016020">
    <property type="term" value="C:membrane"/>
    <property type="evidence" value="ECO:0007669"/>
    <property type="project" value="UniProtKB-SubCell"/>
</dbReference>
<dbReference type="Pfam" id="PF12819">
    <property type="entry name" value="Malectin_like"/>
    <property type="match status" value="1"/>
</dbReference>
<feature type="domain" description="Serine-threonine/tyrosine-protein kinase catalytic" evidence="7">
    <location>
        <begin position="213"/>
        <end position="303"/>
    </location>
</feature>
<feature type="signal peptide" evidence="6">
    <location>
        <begin position="1"/>
        <end position="24"/>
    </location>
</feature>
<comment type="subcellular location">
    <subcellularLocation>
        <location evidence="1">Membrane</location>
        <topology evidence="1">Single-pass membrane protein</topology>
    </subcellularLocation>
</comment>
<reference evidence="9 10" key="1">
    <citation type="journal article" date="2018" name="Sci. Data">
        <title>The draft genome sequence of cork oak.</title>
        <authorList>
            <person name="Ramos A.M."/>
            <person name="Usie A."/>
            <person name="Barbosa P."/>
            <person name="Barros P.M."/>
            <person name="Capote T."/>
            <person name="Chaves I."/>
            <person name="Simoes F."/>
            <person name="Abreu I."/>
            <person name="Carrasquinho I."/>
            <person name="Faro C."/>
            <person name="Guimaraes J.B."/>
            <person name="Mendonca D."/>
            <person name="Nobrega F."/>
            <person name="Rodrigues L."/>
            <person name="Saibo N.J.M."/>
            <person name="Varela M.C."/>
            <person name="Egas C."/>
            <person name="Matos J."/>
            <person name="Miguel C.M."/>
            <person name="Oliveira M.M."/>
            <person name="Ricardo C.P."/>
            <person name="Goncalves S."/>
        </authorList>
    </citation>
    <scope>NUCLEOTIDE SEQUENCE [LARGE SCALE GENOMIC DNA]</scope>
    <source>
        <strain evidence="10">cv. HL8</strain>
    </source>
</reference>
<evidence type="ECO:0000259" key="8">
    <source>
        <dbReference type="Pfam" id="PF12819"/>
    </source>
</evidence>
<evidence type="ECO:0000256" key="5">
    <source>
        <dbReference type="ARBA" id="ARBA00023136"/>
    </source>
</evidence>
<organism evidence="9 10">
    <name type="scientific">Quercus suber</name>
    <name type="common">Cork oak</name>
    <dbReference type="NCBI Taxonomy" id="58331"/>
    <lineage>
        <taxon>Eukaryota</taxon>
        <taxon>Viridiplantae</taxon>
        <taxon>Streptophyta</taxon>
        <taxon>Embryophyta</taxon>
        <taxon>Tracheophyta</taxon>
        <taxon>Spermatophyta</taxon>
        <taxon>Magnoliopsida</taxon>
        <taxon>eudicotyledons</taxon>
        <taxon>Gunneridae</taxon>
        <taxon>Pentapetalae</taxon>
        <taxon>rosids</taxon>
        <taxon>fabids</taxon>
        <taxon>Fagales</taxon>
        <taxon>Fagaceae</taxon>
        <taxon>Quercus</taxon>
    </lineage>
</organism>
<evidence type="ECO:0000256" key="2">
    <source>
        <dbReference type="ARBA" id="ARBA00022692"/>
    </source>
</evidence>
<dbReference type="AlphaFoldDB" id="A0AAW0J5D3"/>
<dbReference type="Gene3D" id="1.10.510.10">
    <property type="entry name" value="Transferase(Phosphotransferase) domain 1"/>
    <property type="match status" value="2"/>
</dbReference>
<dbReference type="GO" id="GO:0004672">
    <property type="term" value="F:protein kinase activity"/>
    <property type="evidence" value="ECO:0007669"/>
    <property type="project" value="InterPro"/>
</dbReference>
<protein>
    <submittedName>
        <fullName evidence="9">Lrr receptor-like serine/threonine-protein kinase</fullName>
    </submittedName>
</protein>
<feature type="domain" description="Serine-threonine/tyrosine-protein kinase catalytic" evidence="7">
    <location>
        <begin position="345"/>
        <end position="436"/>
    </location>
</feature>
<gene>
    <name evidence="9" type="ORF">CFP56_037310</name>
</gene>
<evidence type="ECO:0000256" key="6">
    <source>
        <dbReference type="SAM" id="SignalP"/>
    </source>
</evidence>
<keyword evidence="10" id="KW-1185">Reference proteome</keyword>
<accession>A0AAW0J5D3</accession>
<evidence type="ECO:0000313" key="10">
    <source>
        <dbReference type="Proteomes" id="UP000237347"/>
    </source>
</evidence>
<evidence type="ECO:0000256" key="4">
    <source>
        <dbReference type="ARBA" id="ARBA00022989"/>
    </source>
</evidence>
<evidence type="ECO:0000256" key="1">
    <source>
        <dbReference type="ARBA" id="ARBA00004167"/>
    </source>
</evidence>
<dbReference type="SUPFAM" id="SSF56112">
    <property type="entry name" value="Protein kinase-like (PK-like)"/>
    <property type="match status" value="2"/>
</dbReference>
<dbReference type="Pfam" id="PF07714">
    <property type="entry name" value="PK_Tyr_Ser-Thr"/>
    <property type="match status" value="2"/>
</dbReference>
<dbReference type="InterPro" id="IPR011009">
    <property type="entry name" value="Kinase-like_dom_sf"/>
</dbReference>
<evidence type="ECO:0000256" key="3">
    <source>
        <dbReference type="ARBA" id="ARBA00022729"/>
    </source>
</evidence>
<evidence type="ECO:0000259" key="7">
    <source>
        <dbReference type="Pfam" id="PF07714"/>
    </source>
</evidence>
<proteinExistence type="predicted"/>
<feature type="chain" id="PRO_5044024452" evidence="6">
    <location>
        <begin position="25"/>
        <end position="472"/>
    </location>
</feature>
<keyword evidence="5" id="KW-0472">Membrane</keyword>
<comment type="caution">
    <text evidence="9">The sequence shown here is derived from an EMBL/GenBank/DDBJ whole genome shotgun (WGS) entry which is preliminary data.</text>
</comment>
<name>A0AAW0J5D3_QUESU</name>
<evidence type="ECO:0000313" key="9">
    <source>
        <dbReference type="EMBL" id="KAK7821761.1"/>
    </source>
</evidence>
<sequence>MMGSFKHFILAFLVGFALIHLVDAQDQTGFISIDCGSPANSSYSEPTTGINYISDAAFIDTGISQQISAVYKDGFQHQVWNLRSFPQGIRNCYNISTAQGTKYLIRGTFLYGNYDGLSKLPQFDIHLGVNMWDTINITDMSLDFSTELIHVPYQNYLQICLVNTGFGVPFISAIELRPLSNKTYLSNSGSLALFARLDVGSVTGKTYRYSTSYRLTEKSDVYSFGVVLLEIITSQRVIERSRENTHISQWVRIMVDKGDIQNIVDPRLHGNFNVNSAWKVVEIAMACVSSTSIERPTMSEVLIKLKECLTSELAQREGESNYSVEMVNMNMITELNPSTRYSTSYRLTEKSDVYSFGVVLLEIITSQRVIERSRENTHISQWVRIIVDKGDIQNIVDPRLHGNFNVNSAWKVVEIAMACVSSTSIERPTMSEVVIKLKECLTSELAQREGESNYSVEMVNMNMITELNPSTR</sequence>
<keyword evidence="2" id="KW-0812">Transmembrane</keyword>
<keyword evidence="4" id="KW-1133">Transmembrane helix</keyword>
<dbReference type="InterPro" id="IPR024788">
    <property type="entry name" value="Malectin-like_Carb-bd_dom"/>
</dbReference>
<keyword evidence="3 6" id="KW-0732">Signal</keyword>
<dbReference type="InterPro" id="IPR001245">
    <property type="entry name" value="Ser-Thr/Tyr_kinase_cat_dom"/>
</dbReference>